<comment type="caution">
    <text evidence="2">The sequence shown here is derived from an EMBL/GenBank/DDBJ whole genome shotgun (WGS) entry which is preliminary data.</text>
</comment>
<dbReference type="PANTHER" id="PTHR31286">
    <property type="entry name" value="GLYCINE-RICH CELL WALL STRUCTURAL PROTEIN 1.8-LIKE"/>
    <property type="match status" value="1"/>
</dbReference>
<dbReference type="PANTHER" id="PTHR31286:SF153">
    <property type="entry name" value="DUF4283 DOMAIN PROTEIN"/>
    <property type="match status" value="1"/>
</dbReference>
<accession>A0AAV0CEZ4</accession>
<dbReference type="Pfam" id="PF14111">
    <property type="entry name" value="DUF4283"/>
    <property type="match status" value="1"/>
</dbReference>
<name>A0AAV0CEZ4_9ASTE</name>
<evidence type="ECO:0000313" key="2">
    <source>
        <dbReference type="EMBL" id="CAH9073555.1"/>
    </source>
</evidence>
<dbReference type="InterPro" id="IPR025558">
    <property type="entry name" value="DUF4283"/>
</dbReference>
<dbReference type="AlphaFoldDB" id="A0AAV0CEZ4"/>
<evidence type="ECO:0000313" key="3">
    <source>
        <dbReference type="Proteomes" id="UP001152523"/>
    </source>
</evidence>
<feature type="domain" description="DUF4283" evidence="1">
    <location>
        <begin position="25"/>
        <end position="103"/>
    </location>
</feature>
<dbReference type="InterPro" id="IPR040256">
    <property type="entry name" value="At4g02000-like"/>
</dbReference>
<reference evidence="2" key="1">
    <citation type="submission" date="2022-07" db="EMBL/GenBank/DDBJ databases">
        <authorList>
            <person name="Macas J."/>
            <person name="Novak P."/>
            <person name="Neumann P."/>
        </authorList>
    </citation>
    <scope>NUCLEOTIDE SEQUENCE</scope>
</reference>
<protein>
    <recommendedName>
        <fullName evidence="1">DUF4283 domain-containing protein</fullName>
    </recommendedName>
</protein>
<dbReference type="Proteomes" id="UP001152523">
    <property type="component" value="Unassembled WGS sequence"/>
</dbReference>
<sequence length="149" mass="17521">MAIGEDDNELNFDEEAGEIEETKDRMEFPVVGVVLMDRKISFQAFKELLASIWRPEKGISIKEIGDQRYMFTFYHIVDMNRVFEDGPWLFERDLLRLKAVQPDDIPEKMILCETDFCVQVHNAPFKFRNLGSARRIENYIGTFISFDKN</sequence>
<evidence type="ECO:0000259" key="1">
    <source>
        <dbReference type="Pfam" id="PF14111"/>
    </source>
</evidence>
<keyword evidence="3" id="KW-1185">Reference proteome</keyword>
<proteinExistence type="predicted"/>
<organism evidence="2 3">
    <name type="scientific">Cuscuta epithymum</name>
    <dbReference type="NCBI Taxonomy" id="186058"/>
    <lineage>
        <taxon>Eukaryota</taxon>
        <taxon>Viridiplantae</taxon>
        <taxon>Streptophyta</taxon>
        <taxon>Embryophyta</taxon>
        <taxon>Tracheophyta</taxon>
        <taxon>Spermatophyta</taxon>
        <taxon>Magnoliopsida</taxon>
        <taxon>eudicotyledons</taxon>
        <taxon>Gunneridae</taxon>
        <taxon>Pentapetalae</taxon>
        <taxon>asterids</taxon>
        <taxon>lamiids</taxon>
        <taxon>Solanales</taxon>
        <taxon>Convolvulaceae</taxon>
        <taxon>Cuscuteae</taxon>
        <taxon>Cuscuta</taxon>
        <taxon>Cuscuta subgen. Cuscuta</taxon>
    </lineage>
</organism>
<gene>
    <name evidence="2" type="ORF">CEPIT_LOCUS4656</name>
</gene>
<dbReference type="EMBL" id="CAMAPF010000024">
    <property type="protein sequence ID" value="CAH9073555.1"/>
    <property type="molecule type" value="Genomic_DNA"/>
</dbReference>